<protein>
    <submittedName>
        <fullName evidence="2">IS30 family transposase</fullName>
    </submittedName>
</protein>
<accession>A0A4R4K0P6</accession>
<dbReference type="GO" id="GO:0005829">
    <property type="term" value="C:cytosol"/>
    <property type="evidence" value="ECO:0007669"/>
    <property type="project" value="TreeGrafter"/>
</dbReference>
<evidence type="ECO:0000313" key="2">
    <source>
        <dbReference type="EMBL" id="TDB60867.1"/>
    </source>
</evidence>
<evidence type="ECO:0000313" key="3">
    <source>
        <dbReference type="Proteomes" id="UP000295706"/>
    </source>
</evidence>
<keyword evidence="3" id="KW-1185">Reference proteome</keyword>
<sequence>MPYHIQILVQQKKKQSEIADSIKVHKSTINRELKGSRSLSGDYVAFEAHKTCSERCKRDPYKMKSELKEQVLGCLRERYSPEQISGVLARRAGSKQISHETIYRYIYANQSTDNESIMSFLRIRHRKRYSKRGSVGKRGSIPNRIGIEPQRRPGSTSSG</sequence>
<dbReference type="InterPro" id="IPR051917">
    <property type="entry name" value="Transposase-Integrase"/>
</dbReference>
<dbReference type="OrthoDB" id="9803231at2"/>
<comment type="caution">
    <text evidence="2">The sequence shown here is derived from an EMBL/GenBank/DDBJ whole genome shotgun (WGS) entry which is preliminary data.</text>
</comment>
<dbReference type="PANTHER" id="PTHR10948:SF23">
    <property type="entry name" value="TRANSPOSASE INSI FOR INSERTION SEQUENCE ELEMENT IS30A-RELATED"/>
    <property type="match status" value="1"/>
</dbReference>
<dbReference type="Proteomes" id="UP000295706">
    <property type="component" value="Unassembled WGS sequence"/>
</dbReference>
<proteinExistence type="predicted"/>
<dbReference type="PANTHER" id="PTHR10948">
    <property type="entry name" value="TRANSPOSASE"/>
    <property type="match status" value="1"/>
</dbReference>
<dbReference type="EMBL" id="SMJU01000016">
    <property type="protein sequence ID" value="TDB60867.1"/>
    <property type="molecule type" value="Genomic_DNA"/>
</dbReference>
<organism evidence="2 3">
    <name type="scientific">Arundinibacter roseus</name>
    <dbReference type="NCBI Taxonomy" id="2070510"/>
    <lineage>
        <taxon>Bacteria</taxon>
        <taxon>Pseudomonadati</taxon>
        <taxon>Bacteroidota</taxon>
        <taxon>Cytophagia</taxon>
        <taxon>Cytophagales</taxon>
        <taxon>Spirosomataceae</taxon>
        <taxon>Arundinibacter</taxon>
    </lineage>
</organism>
<evidence type="ECO:0000256" key="1">
    <source>
        <dbReference type="SAM" id="MobiDB-lite"/>
    </source>
</evidence>
<name>A0A4R4K0P6_9BACT</name>
<feature type="region of interest" description="Disordered" evidence="1">
    <location>
        <begin position="129"/>
        <end position="159"/>
    </location>
</feature>
<dbReference type="AlphaFoldDB" id="A0A4R4K0P6"/>
<dbReference type="GO" id="GO:0032196">
    <property type="term" value="P:transposition"/>
    <property type="evidence" value="ECO:0007669"/>
    <property type="project" value="TreeGrafter"/>
</dbReference>
<dbReference type="GO" id="GO:0004803">
    <property type="term" value="F:transposase activity"/>
    <property type="evidence" value="ECO:0007669"/>
    <property type="project" value="TreeGrafter"/>
</dbReference>
<gene>
    <name evidence="2" type="ORF">EZE20_20710</name>
</gene>
<reference evidence="2 3" key="1">
    <citation type="submission" date="2019-02" db="EMBL/GenBank/DDBJ databases">
        <title>Arundinibacter roseus gen. nov., sp. nov., a new member of the family Cytophagaceae.</title>
        <authorList>
            <person name="Szuroczki S."/>
            <person name="Khayer B."/>
            <person name="Sproer C."/>
            <person name="Toumi M."/>
            <person name="Szabo A."/>
            <person name="Felfoldi T."/>
            <person name="Schumann P."/>
            <person name="Toth E."/>
        </authorList>
    </citation>
    <scope>NUCLEOTIDE SEQUENCE [LARGE SCALE GENOMIC DNA]</scope>
    <source>
        <strain evidence="2 3">DMA-k-7a</strain>
    </source>
</reference>